<keyword evidence="1" id="KW-0472">Membrane</keyword>
<proteinExistence type="predicted"/>
<gene>
    <name evidence="2" type="ORF">EET67_13675</name>
</gene>
<evidence type="ECO:0000313" key="2">
    <source>
        <dbReference type="EMBL" id="RUM97198.1"/>
    </source>
</evidence>
<dbReference type="EMBL" id="RKST01000013">
    <property type="protein sequence ID" value="RUM97198.1"/>
    <property type="molecule type" value="Genomic_DNA"/>
</dbReference>
<reference evidence="2 3" key="1">
    <citation type="submission" date="2018-11" db="EMBL/GenBank/DDBJ databases">
        <title>Pseudaminobacter arsenicus sp. nov., an arsenic-resistant bacterium isolated from arsenic-rich aquifers.</title>
        <authorList>
            <person name="Mu Y."/>
        </authorList>
    </citation>
    <scope>NUCLEOTIDE SEQUENCE [LARGE SCALE GENOMIC DNA]</scope>
    <source>
        <strain evidence="2 3">CB3</strain>
    </source>
</reference>
<evidence type="ECO:0000313" key="3">
    <source>
        <dbReference type="Proteomes" id="UP000281647"/>
    </source>
</evidence>
<dbReference type="AlphaFoldDB" id="A0A432V4W3"/>
<keyword evidence="1" id="KW-1133">Transmembrane helix</keyword>
<keyword evidence="1" id="KW-0812">Transmembrane</keyword>
<evidence type="ECO:0000256" key="1">
    <source>
        <dbReference type="SAM" id="Phobius"/>
    </source>
</evidence>
<dbReference type="InterPro" id="IPR010865">
    <property type="entry name" value="DUF1499"/>
</dbReference>
<feature type="transmembrane region" description="Helical" evidence="1">
    <location>
        <begin position="43"/>
        <end position="66"/>
    </location>
</feature>
<protein>
    <submittedName>
        <fullName evidence="2">DUF1499 domain-containing protein</fullName>
    </submittedName>
</protein>
<keyword evidence="3" id="KW-1185">Reference proteome</keyword>
<organism evidence="2 3">
    <name type="scientific">Borborobacter arsenicus</name>
    <dbReference type="NCBI Taxonomy" id="1851146"/>
    <lineage>
        <taxon>Bacteria</taxon>
        <taxon>Pseudomonadati</taxon>
        <taxon>Pseudomonadota</taxon>
        <taxon>Alphaproteobacteria</taxon>
        <taxon>Hyphomicrobiales</taxon>
        <taxon>Phyllobacteriaceae</taxon>
        <taxon>Borborobacter</taxon>
    </lineage>
</organism>
<sequence length="268" mass="29265">MRAYLERRTSRAAGWCRRAAVFSAVLFVTAGLCHRYGLLETPAFLWVLVIVAALAIAALLLAAVSFRKVWNDGDRGGGDLTLGIVIALLVLVPFLISAYRGAVNPELHDVSTDLDDPPALAVAARMRTPDMNPLVPATPEQRKLQAQKFPQVTGRRYELAFDRTFDAVMALMERRGWKPIGPWLEAGGQSEITIDTVAYTTILAFPVDVAIRLINEGDTTYVDMRSASRYGRHDLGDNAARIVDFLAELDTEVAAQAGAVPAEEAPEE</sequence>
<feature type="transmembrane region" description="Helical" evidence="1">
    <location>
        <begin position="20"/>
        <end position="37"/>
    </location>
</feature>
<dbReference type="OrthoDB" id="1523552at2"/>
<name>A0A432V4W3_9HYPH</name>
<dbReference type="Pfam" id="PF07386">
    <property type="entry name" value="DUF1499"/>
    <property type="match status" value="1"/>
</dbReference>
<comment type="caution">
    <text evidence="2">The sequence shown here is derived from an EMBL/GenBank/DDBJ whole genome shotgun (WGS) entry which is preliminary data.</text>
</comment>
<feature type="transmembrane region" description="Helical" evidence="1">
    <location>
        <begin position="78"/>
        <end position="99"/>
    </location>
</feature>
<dbReference type="RefSeq" id="WP_128625208.1">
    <property type="nucleotide sequence ID" value="NZ_ML133511.1"/>
</dbReference>
<dbReference type="Proteomes" id="UP000281647">
    <property type="component" value="Unassembled WGS sequence"/>
</dbReference>
<accession>A0A432V4W3</accession>